<dbReference type="InterPro" id="IPR026590">
    <property type="entry name" value="Ssirtuin_cat_dom"/>
</dbReference>
<dbReference type="GO" id="GO:0000122">
    <property type="term" value="P:negative regulation of transcription by RNA polymerase II"/>
    <property type="evidence" value="ECO:0007669"/>
    <property type="project" value="TreeGrafter"/>
</dbReference>
<gene>
    <name evidence="17" type="ORF">T265_13112</name>
</gene>
<feature type="transmembrane region" description="Helical" evidence="15">
    <location>
        <begin position="667"/>
        <end position="687"/>
    </location>
</feature>
<dbReference type="InterPro" id="IPR026591">
    <property type="entry name" value="Sirtuin_cat_small_dom_sf"/>
</dbReference>
<dbReference type="Gene3D" id="2.20.28.200">
    <property type="match status" value="1"/>
</dbReference>
<organism evidence="17 18">
    <name type="scientific">Opisthorchis viverrini</name>
    <name type="common">Southeast Asian liver fluke</name>
    <dbReference type="NCBI Taxonomy" id="6198"/>
    <lineage>
        <taxon>Eukaryota</taxon>
        <taxon>Metazoa</taxon>
        <taxon>Spiralia</taxon>
        <taxon>Lophotrochozoa</taxon>
        <taxon>Platyhelminthes</taxon>
        <taxon>Trematoda</taxon>
        <taxon>Digenea</taxon>
        <taxon>Opisthorchiida</taxon>
        <taxon>Opisthorchiata</taxon>
        <taxon>Opisthorchiidae</taxon>
        <taxon>Opisthorchis</taxon>
    </lineage>
</organism>
<keyword evidence="4" id="KW-0808">Transferase</keyword>
<evidence type="ECO:0000256" key="7">
    <source>
        <dbReference type="ARBA" id="ARBA00022824"/>
    </source>
</evidence>
<evidence type="ECO:0000256" key="15">
    <source>
        <dbReference type="SAM" id="Phobius"/>
    </source>
</evidence>
<feature type="transmembrane region" description="Helical" evidence="15">
    <location>
        <begin position="905"/>
        <end position="924"/>
    </location>
</feature>
<feature type="transmembrane region" description="Helical" evidence="15">
    <location>
        <begin position="517"/>
        <end position="538"/>
    </location>
</feature>
<sequence>MQSSLPSPPIDSPPIVLDLCTNLSSPACNVQLGARWPNWLEREFSDRKFRGSTPTSASRFPLPRLGRLGNILALVLLSGSMASRHRNGVTGERFFRMCSYLPPQSSVNETAAATTNVRVRVAQPNSHLDAALDSKPGTPDEFGNEQMRCVTQASRSSPPALFIDPEDKALITTPQNRYCHNQTDIDGVCGLPEFFDDTTTLESKIDELYRLMVESAYTVVHTGAGISTSVGIPDFRGPKGVWTLEKLGEKPTVSVSFEKATPSLAHCILVELERKNLIHYLITQNIDGLHFRSGFPRNRLSILHGDMFLEVCDTCGSFFARSTPSTTMGLRRTDVFCTYTKPSGRGCSRADLHICIGTSLQMYPAASLPLLPRHSSTFTSACNKIRKRDPENNLSSPQSKLVIINLQKTKLSKRANLNIHAPADVVLDAIAKRFHSVVSSTVPSSDIFVPTLLLRSVHSKPSDSIPWRVFPHPTAGPLVQILESLVSPKTEPIHSFTDPVKKATDYSFHTMKQITTFLRGTGWALYFFLLLLRFVLVWRVQPGYIHPDEFFQSLEISAGDVYGLEVFRSWEFLPHGSGPLRSIAGIGPMAHLPVWLYKRFLDGVRFMTAVGSLWVDLFVLFGSAHLRSPYGRKRRCFLSASPPIALLIYASCTFGGLLFAGRTIANAWETAAAAAFGLFSLVIIRKAQYMAPTSYNCDAIFICILMCLQAAFSIWAIFIRFTYPLFILPLGVAEIAALWRKSRVISLLSCSFAVLVAALSLHLCLLVDTAYYKNISFSQLYSNWSLPDLVCVPCRFFAYNSNSIHLAEHGLHPRYLHLLVNLPLIIGPVVVLLALCPPKQLFSVHCLFWLCVIVPLAILSTVPHQEARFLMPLIPFVAILAGHRLEASPRKGNLFYLWRSKWGTFFTFFWFIQQTALLLLFGTLHQGGLVRYFKALQPPVSTDCRSYIFYHTYMPPRFPFGRYSPSTPGNHCNTVTDLMGSDLSRLRHTLQRLRDSNALPTSEQLLAHLVMDPNTLPFHLFAVPTNSSQFVVNRQPKPFNPSAQTQSVAPKVNISFPSASCCQPMVMDPALPTIHWQQVPQSMTSLGSVMTTSYYTAPRLQSTVLPTPCQPPTSNQQTLRILSAASLNQQALTNSRGCVLPLVDNRCADANPGAGTFSVRPRFLSRMHTYGGSNSVTFSVFLIPVFSQCSQPPRHVTPPIAANPTTTTGLSLVSHVPTVITTVATTEQSLVLVSQNRPTAISPRNTPVSIASNQSPRGRPRKNPHPTHILLLFSGNLYAFSFSPSPLLLMKPMDQLSIEASVESSVPSVCIASYNTPCSLSPAIAPSPKQPVSETASFRHRLMKGLQSPSSSPVAVSSSGVETQCSVKLTGNAVLIPHTQVNTADGMRRTEPDPDVLHNYSCTQCAFTASRLDRVQRHMNRRHSIVGVSPRLVPAQLNTTSNFQGHQHPALHAAYTIPGPVISTTPSASSANCPQIVSSVSLSPQRRVRIPPSIPPASTSSHGAPYLSLSVDMSFVPQIRNIVSLSPHKAVNVTPMSKLPPPTSFYREILGVRIPMDQNTPSVIPFGSECLVRGVAAPPVEEVYVNLDSPDDKPSQDEQPVIASTASELLASPSPSILIRHGEVHGVVASGVQHQHARSITEPNLRQQIDVETPAQPASNAPIIAYRTLSNSPPVPAVPTLQLQENSASISVSP</sequence>
<keyword evidence="18" id="KW-1185">Reference proteome</keyword>
<dbReference type="InterPro" id="IPR003000">
    <property type="entry name" value="Sirtuin"/>
</dbReference>
<evidence type="ECO:0000256" key="10">
    <source>
        <dbReference type="ARBA" id="ARBA00023027"/>
    </source>
</evidence>
<keyword evidence="7" id="KW-0256">Endoplasmic reticulum</keyword>
<feature type="non-terminal residue" evidence="17">
    <location>
        <position position="1694"/>
    </location>
</feature>
<dbReference type="GO" id="GO:0003714">
    <property type="term" value="F:transcription corepressor activity"/>
    <property type="evidence" value="ECO:0007669"/>
    <property type="project" value="TreeGrafter"/>
</dbReference>
<evidence type="ECO:0000313" key="17">
    <source>
        <dbReference type="EMBL" id="KER30734.1"/>
    </source>
</evidence>
<reference evidence="17 18" key="1">
    <citation type="submission" date="2013-11" db="EMBL/GenBank/DDBJ databases">
        <title>Opisthorchis viverrini - life in the bile duct.</title>
        <authorList>
            <person name="Young N.D."/>
            <person name="Nagarajan N."/>
            <person name="Lin S.J."/>
            <person name="Korhonen P.K."/>
            <person name="Jex A.R."/>
            <person name="Hall R.S."/>
            <person name="Safavi-Hemami H."/>
            <person name="Kaewkong W."/>
            <person name="Bertrand D."/>
            <person name="Gao S."/>
            <person name="Seet Q."/>
            <person name="Wongkham S."/>
            <person name="Teh B.T."/>
            <person name="Wongkham C."/>
            <person name="Intapan P.M."/>
            <person name="Maleewong W."/>
            <person name="Yang X."/>
            <person name="Hu M."/>
            <person name="Wang Z."/>
            <person name="Hofmann A."/>
            <person name="Sternberg P.W."/>
            <person name="Tan P."/>
            <person name="Wang J."/>
            <person name="Gasser R.B."/>
        </authorList>
    </citation>
    <scope>NUCLEOTIDE SEQUENCE [LARGE SCALE GENOMIC DNA]</scope>
</reference>
<dbReference type="PROSITE" id="PS50305">
    <property type="entry name" value="SIRTUIN"/>
    <property type="match status" value="1"/>
</dbReference>
<keyword evidence="9 15" id="KW-1133">Transmembrane helix</keyword>
<evidence type="ECO:0000256" key="11">
    <source>
        <dbReference type="ARBA" id="ARBA00023136"/>
    </source>
</evidence>
<feature type="transmembrane region" description="Helical" evidence="15">
    <location>
        <begin position="841"/>
        <end position="862"/>
    </location>
</feature>
<evidence type="ECO:0000256" key="12">
    <source>
        <dbReference type="ARBA" id="ARBA00038170"/>
    </source>
</evidence>
<dbReference type="Gene3D" id="3.30.1600.10">
    <property type="entry name" value="SIR2/SIRT2 'Small Domain"/>
    <property type="match status" value="1"/>
</dbReference>
<evidence type="ECO:0000259" key="16">
    <source>
        <dbReference type="PROSITE" id="PS50305"/>
    </source>
</evidence>
<dbReference type="GO" id="GO:0017136">
    <property type="term" value="F:histone deacetylase activity, NAD-dependent"/>
    <property type="evidence" value="ECO:0007669"/>
    <property type="project" value="UniProtKB-ARBA"/>
</dbReference>
<dbReference type="GeneID" id="20327280"/>
<dbReference type="STRING" id="6198.A0A075AHZ3"/>
<comment type="similarity">
    <text evidence="12">Belongs to the sirtuin family. Class IV subfamily.</text>
</comment>
<comment type="caution">
    <text evidence="13">Lacks conserved residue(s) required for the propagation of feature annotation.</text>
</comment>
<evidence type="ECO:0000256" key="1">
    <source>
        <dbReference type="ARBA" id="ARBA00004477"/>
    </source>
</evidence>
<dbReference type="RefSeq" id="XP_009165529.1">
    <property type="nucleotide sequence ID" value="XM_009167265.1"/>
</dbReference>
<dbReference type="GO" id="GO:0070403">
    <property type="term" value="F:NAD+ binding"/>
    <property type="evidence" value="ECO:0007669"/>
    <property type="project" value="InterPro"/>
</dbReference>
<dbReference type="PANTHER" id="PTHR11085:SF12">
    <property type="entry name" value="NAD-DEPENDENT PROTEIN DEACYLASE SIRTUIN-6"/>
    <property type="match status" value="1"/>
</dbReference>
<accession>A0A075AHZ3</accession>
<dbReference type="CTD" id="20327280"/>
<dbReference type="InterPro" id="IPR050134">
    <property type="entry name" value="NAD-dep_sirtuin_deacylases"/>
</dbReference>
<feature type="transmembrane region" description="Helical" evidence="15">
    <location>
        <begin position="699"/>
        <end position="723"/>
    </location>
</feature>
<dbReference type="InterPro" id="IPR029035">
    <property type="entry name" value="DHS-like_NAD/FAD-binding_dom"/>
</dbReference>
<feature type="transmembrane region" description="Helical" evidence="15">
    <location>
        <begin position="636"/>
        <end position="661"/>
    </location>
</feature>
<proteinExistence type="inferred from homology"/>
<keyword evidence="8" id="KW-0862">Zinc</keyword>
<keyword evidence="6" id="KW-0479">Metal-binding</keyword>
<evidence type="ECO:0000256" key="2">
    <source>
        <dbReference type="ARBA" id="ARBA00012928"/>
    </source>
</evidence>
<comment type="subcellular location">
    <subcellularLocation>
        <location evidence="1">Endoplasmic reticulum membrane</location>
        <topology evidence="1">Multi-pass membrane protein</topology>
    </subcellularLocation>
</comment>
<evidence type="ECO:0000256" key="8">
    <source>
        <dbReference type="ARBA" id="ARBA00022833"/>
    </source>
</evidence>
<feature type="region of interest" description="Disordered" evidence="14">
    <location>
        <begin position="1242"/>
        <end position="1264"/>
    </location>
</feature>
<dbReference type="GO" id="GO:0005634">
    <property type="term" value="C:nucleus"/>
    <property type="evidence" value="ECO:0007669"/>
    <property type="project" value="TreeGrafter"/>
</dbReference>
<dbReference type="EC" id="2.3.1.286" evidence="2"/>
<feature type="compositionally biased region" description="Polar residues" evidence="14">
    <location>
        <begin position="1242"/>
        <end position="1256"/>
    </location>
</feature>
<dbReference type="FunFam" id="3.40.50.1220:FF:000038">
    <property type="entry name" value="NAD-dependent protein deacetylase sirtuin-6 isoform X2"/>
    <property type="match status" value="1"/>
</dbReference>
<keyword evidence="5 15" id="KW-0812">Transmembrane</keyword>
<name>A0A075AHZ3_OPIVI</name>
<dbReference type="Pfam" id="PF03901">
    <property type="entry name" value="Glyco_transf_22"/>
    <property type="match status" value="1"/>
</dbReference>
<dbReference type="OrthoDB" id="2919105at2759"/>
<evidence type="ECO:0000256" key="3">
    <source>
        <dbReference type="ARBA" id="ARBA00022676"/>
    </source>
</evidence>
<dbReference type="Proteomes" id="UP000054324">
    <property type="component" value="Unassembled WGS sequence"/>
</dbReference>
<dbReference type="EMBL" id="KL596656">
    <property type="protein sequence ID" value="KER30734.1"/>
    <property type="molecule type" value="Genomic_DNA"/>
</dbReference>
<keyword evidence="3" id="KW-0328">Glycosyltransferase</keyword>
<protein>
    <recommendedName>
        <fullName evidence="2">protein acetyllysine N-acetyltransferase</fullName>
        <ecNumber evidence="2">2.3.1.286</ecNumber>
    </recommendedName>
</protein>
<evidence type="ECO:0000256" key="14">
    <source>
        <dbReference type="SAM" id="MobiDB-lite"/>
    </source>
</evidence>
<keyword evidence="11 15" id="KW-0472">Membrane</keyword>
<feature type="transmembrane region" description="Helical" evidence="15">
    <location>
        <begin position="815"/>
        <end position="835"/>
    </location>
</feature>
<dbReference type="SUPFAM" id="SSF52467">
    <property type="entry name" value="DHS-like NAD/FAD-binding domain"/>
    <property type="match status" value="1"/>
</dbReference>
<dbReference type="GO" id="GO:0141050">
    <property type="term" value="F:histone H3K deacetylase activity"/>
    <property type="evidence" value="ECO:0007669"/>
    <property type="project" value="UniProtKB-ARBA"/>
</dbReference>
<evidence type="ECO:0000256" key="9">
    <source>
        <dbReference type="ARBA" id="ARBA00022989"/>
    </source>
</evidence>
<evidence type="ECO:0000256" key="6">
    <source>
        <dbReference type="ARBA" id="ARBA00022723"/>
    </source>
</evidence>
<dbReference type="Gene3D" id="3.40.50.1220">
    <property type="entry name" value="TPP-binding domain"/>
    <property type="match status" value="2"/>
</dbReference>
<feature type="transmembrane region" description="Helical" evidence="15">
    <location>
        <begin position="743"/>
        <end position="767"/>
    </location>
</feature>
<evidence type="ECO:0000256" key="5">
    <source>
        <dbReference type="ARBA" id="ARBA00022692"/>
    </source>
</evidence>
<dbReference type="InterPro" id="IPR005599">
    <property type="entry name" value="GPI_mannosylTrfase"/>
</dbReference>
<evidence type="ECO:0000313" key="18">
    <source>
        <dbReference type="Proteomes" id="UP000054324"/>
    </source>
</evidence>
<keyword evidence="10" id="KW-0520">NAD</keyword>
<evidence type="ECO:0000256" key="4">
    <source>
        <dbReference type="ARBA" id="ARBA00022679"/>
    </source>
</evidence>
<evidence type="ECO:0000256" key="13">
    <source>
        <dbReference type="PROSITE-ProRule" id="PRU00236"/>
    </source>
</evidence>
<feature type="domain" description="Deacetylase sirtuin-type" evidence="16">
    <location>
        <begin position="198"/>
        <end position="455"/>
    </location>
</feature>
<feature type="transmembrane region" description="Helical" evidence="15">
    <location>
        <begin position="869"/>
        <end position="885"/>
    </location>
</feature>
<dbReference type="GO" id="GO:0005789">
    <property type="term" value="C:endoplasmic reticulum membrane"/>
    <property type="evidence" value="ECO:0007669"/>
    <property type="project" value="UniProtKB-SubCell"/>
</dbReference>
<dbReference type="PANTHER" id="PTHR11085">
    <property type="entry name" value="NAD-DEPENDENT PROTEIN DEACYLASE SIRTUIN-5, MITOCHONDRIAL-RELATED"/>
    <property type="match status" value="1"/>
</dbReference>
<dbReference type="GO" id="GO:0046872">
    <property type="term" value="F:metal ion binding"/>
    <property type="evidence" value="ECO:0007669"/>
    <property type="project" value="UniProtKB-KW"/>
</dbReference>
<dbReference type="Pfam" id="PF02146">
    <property type="entry name" value="SIR2"/>
    <property type="match status" value="1"/>
</dbReference>
<dbReference type="GO" id="GO:0016757">
    <property type="term" value="F:glycosyltransferase activity"/>
    <property type="evidence" value="ECO:0007669"/>
    <property type="project" value="UniProtKB-KW"/>
</dbReference>
<dbReference type="KEGG" id="ovi:T265_13112"/>